<dbReference type="EMBL" id="CP017565">
    <property type="protein sequence ID" value="APA90638.1"/>
    <property type="molecule type" value="Genomic_DNA"/>
</dbReference>
<name>A0A1I9YWR4_9BURK</name>
<sequence>MQPRIGSLDDPTDLTQTAAMGFAAPGDRCGDAGSVQGPAILVVVVSAIRIGSGRLAKWSTAQATNRRDRIDQWKQLRDVVAVRASQDDRERRTVGVGGNVMFGTGSRTIGGVRSSFSPAPTARTEVESMTTREKSIWSAARNLASRISWSRSQTPACCQSRKRRQQLIPDPQPISAGRSLQRMPLLSTNSIPVSAARLATGLRPGYRKRLGLAGGRSGSINAHNSSSMICLAISSLRSSQRSRLTALRLS</sequence>
<dbReference type="AlphaFoldDB" id="A0A1I9YWR4"/>
<proteinExistence type="predicted"/>
<evidence type="ECO:0000313" key="1">
    <source>
        <dbReference type="EMBL" id="APA90638.1"/>
    </source>
</evidence>
<organism evidence="1">
    <name type="scientific">Paraburkholderia sprentiae WSM5005</name>
    <dbReference type="NCBI Taxonomy" id="754502"/>
    <lineage>
        <taxon>Bacteria</taxon>
        <taxon>Pseudomonadati</taxon>
        <taxon>Pseudomonadota</taxon>
        <taxon>Betaproteobacteria</taxon>
        <taxon>Burkholderiales</taxon>
        <taxon>Burkholderiaceae</taxon>
        <taxon>Paraburkholderia</taxon>
    </lineage>
</organism>
<reference evidence="1" key="1">
    <citation type="submission" date="2016-09" db="EMBL/GenBank/DDBJ databases">
        <title>The Complete Genome of Burkholderia sprentiae wsm5005.</title>
        <authorList>
            <person name="De Meyer S."/>
            <person name="Wang P."/>
            <person name="Terpolilli J."/>
        </authorList>
    </citation>
    <scope>NUCLEOTIDE SEQUENCE [LARGE SCALE GENOMIC DNA]</scope>
    <source>
        <strain evidence="1">WSM5005</strain>
        <plasmid evidence="1">pl2WSM5005</plasmid>
    </source>
</reference>
<accession>A0A1I9YWR4</accession>
<keyword evidence="1" id="KW-0614">Plasmid</keyword>
<protein>
    <submittedName>
        <fullName evidence="1">Transposase</fullName>
    </submittedName>
</protein>
<geneLocation type="plasmid" evidence="1">
    <name>pl2WSM5005</name>
</geneLocation>
<gene>
    <name evidence="1" type="ORF">BJG93_33325</name>
</gene>